<feature type="transmembrane region" description="Helical" evidence="7">
    <location>
        <begin position="12"/>
        <end position="31"/>
    </location>
</feature>
<dbReference type="GO" id="GO:0005886">
    <property type="term" value="C:plasma membrane"/>
    <property type="evidence" value="ECO:0007669"/>
    <property type="project" value="UniProtKB-SubCell"/>
</dbReference>
<feature type="transmembrane region" description="Helical" evidence="7">
    <location>
        <begin position="369"/>
        <end position="391"/>
    </location>
</feature>
<dbReference type="AlphaFoldDB" id="A0A7I7XB60"/>
<dbReference type="InterPro" id="IPR050545">
    <property type="entry name" value="Mycobact_MmpL"/>
</dbReference>
<dbReference type="Pfam" id="PF03176">
    <property type="entry name" value="MMPL"/>
    <property type="match status" value="2"/>
</dbReference>
<organism evidence="9 10">
    <name type="scientific">Mycolicibacterium madagascariense</name>
    <dbReference type="NCBI Taxonomy" id="212765"/>
    <lineage>
        <taxon>Bacteria</taxon>
        <taxon>Bacillati</taxon>
        <taxon>Actinomycetota</taxon>
        <taxon>Actinomycetes</taxon>
        <taxon>Mycobacteriales</taxon>
        <taxon>Mycobacteriaceae</taxon>
        <taxon>Mycolicibacterium</taxon>
    </lineage>
</organism>
<feature type="transmembrane region" description="Helical" evidence="7">
    <location>
        <begin position="558"/>
        <end position="576"/>
    </location>
</feature>
<feature type="transmembrane region" description="Helical" evidence="7">
    <location>
        <begin position="206"/>
        <end position="226"/>
    </location>
</feature>
<proteinExistence type="predicted"/>
<comment type="subcellular location">
    <subcellularLocation>
        <location evidence="1">Cell membrane</location>
        <topology evidence="1">Multi-pass membrane protein</topology>
    </subcellularLocation>
</comment>
<keyword evidence="10" id="KW-1185">Reference proteome</keyword>
<dbReference type="Proteomes" id="UP000466517">
    <property type="component" value="Chromosome"/>
</dbReference>
<evidence type="ECO:0000256" key="4">
    <source>
        <dbReference type="ARBA" id="ARBA00022989"/>
    </source>
</evidence>
<dbReference type="SUPFAM" id="SSF82866">
    <property type="entry name" value="Multidrug efflux transporter AcrB transmembrane domain"/>
    <property type="match status" value="2"/>
</dbReference>
<name>A0A7I7XB60_9MYCO</name>
<dbReference type="PANTHER" id="PTHR33406:SF13">
    <property type="entry name" value="MEMBRANE PROTEIN YDFJ"/>
    <property type="match status" value="1"/>
</dbReference>
<reference evidence="9 10" key="1">
    <citation type="journal article" date="2019" name="Emerg. Microbes Infect.">
        <title>Comprehensive subspecies identification of 175 nontuberculous mycobacteria species based on 7547 genomic profiles.</title>
        <authorList>
            <person name="Matsumoto Y."/>
            <person name="Kinjo T."/>
            <person name="Motooka D."/>
            <person name="Nabeya D."/>
            <person name="Jung N."/>
            <person name="Uechi K."/>
            <person name="Horii T."/>
            <person name="Iida T."/>
            <person name="Fujita J."/>
            <person name="Nakamura S."/>
        </authorList>
    </citation>
    <scope>NUCLEOTIDE SEQUENCE [LARGE SCALE GENOMIC DNA]</scope>
    <source>
        <strain evidence="9 10">JCM 13574</strain>
    </source>
</reference>
<protein>
    <submittedName>
        <fullName evidence="9">Mycolic acid-containing lipids exporter MmpL11</fullName>
    </submittedName>
</protein>
<dbReference type="KEGG" id="mmag:MMAD_04780"/>
<feature type="transmembrane region" description="Helical" evidence="7">
    <location>
        <begin position="274"/>
        <end position="298"/>
    </location>
</feature>
<evidence type="ECO:0000256" key="2">
    <source>
        <dbReference type="ARBA" id="ARBA00022475"/>
    </source>
</evidence>
<evidence type="ECO:0000256" key="6">
    <source>
        <dbReference type="SAM" id="MobiDB-lite"/>
    </source>
</evidence>
<keyword evidence="3 7" id="KW-0812">Transmembrane</keyword>
<feature type="transmembrane region" description="Helical" evidence="7">
    <location>
        <begin position="310"/>
        <end position="332"/>
    </location>
</feature>
<evidence type="ECO:0000259" key="8">
    <source>
        <dbReference type="PROSITE" id="PS50156"/>
    </source>
</evidence>
<feature type="region of interest" description="Disordered" evidence="6">
    <location>
        <begin position="792"/>
        <end position="831"/>
    </location>
</feature>
<feature type="transmembrane region" description="Helical" evidence="7">
    <location>
        <begin position="527"/>
        <end position="546"/>
    </location>
</feature>
<evidence type="ECO:0000256" key="7">
    <source>
        <dbReference type="SAM" id="Phobius"/>
    </source>
</evidence>
<feature type="domain" description="SSD" evidence="8">
    <location>
        <begin position="206"/>
        <end position="331"/>
    </location>
</feature>
<feature type="transmembrane region" description="Helical" evidence="7">
    <location>
        <begin position="648"/>
        <end position="677"/>
    </location>
</feature>
<dbReference type="EMBL" id="AP022610">
    <property type="protein sequence ID" value="BBZ26183.1"/>
    <property type="molecule type" value="Genomic_DNA"/>
</dbReference>
<feature type="transmembrane region" description="Helical" evidence="7">
    <location>
        <begin position="232"/>
        <end position="253"/>
    </location>
</feature>
<keyword evidence="5 7" id="KW-0472">Membrane</keyword>
<keyword evidence="4 7" id="KW-1133">Transmembrane helix</keyword>
<sequence length="987" mass="105012">MLRLSSKLRRYRWVVFTAWLLLLVPSIYLALHESGNLTGGGFDVAGSQSLNVEHTVQNQYPDQGASPLALVAAPRGDASFGDMTATVAHLQSLAAEVPSVKVVANPRQPPPQPDRPYVLTLQTDFNSGSSDLAKQLRKKVGINGDKPGEFAGGKVKLYVIGQGALGAAASEATKHDVGQAEKWNLPIVMVVLLAVFGSLAAAAMPLVLGICTVVVTMGLVYLLSMVAQMSVFVTSTVSMFGIALAVDYSLFILMRFREELRSGREPAQAADAAMATSGLAVLLSGLTVIASVTGIYLIHTPVLASMATGAILAVAVAVLTSTTLIPAVLATVGKAASKRSSWLHVSRRPETTQSRFWTRWVGSVMRRQWLSAFGATIVLVVLAIPAFGMTLGNSLQRQFPPGHEIRGGISAAAQALGPGALGPIRVLVSFPNGDANGTENTAALDTLEQRMSQGPDVATVAPPVFATDNRSALLSAVLSIDPEDPAARQTVDWMRSNLPAAVRGAPVTVDVGGPTALLKDFDERVASTQPMVFAFVASIAFVMLLISIRSVFLALKGVLMTMLSVAAAYGSLVVVFKWGWLEALGFAPLQSLDSTIPPLVLAMTFGLSMDYEIFLLTRIRERFLQTNDTRDAVAYGVSTSARTITSAALIMIAVFVGFAFAGMPLVAQLGVACAVAIAVDATIVRLVLVPALMAMFAQWNWWLPGWLDRILPSVDFEKPLPKADIGDLVVIPEDISAMGPSGSDIRNVVKSAAKLKTLAPQTVTVADPLAFSGCLPLGGSLAAHVKGGDEPLATLRPGDTAKLNGTARSGRSAGRNGRNGAGGGRFEPRQPVHPVTMWRGRLAVALDALATAADPERQPVRRLSPMETTNVLLPTGDRLQIPTGAETLRLKCYLIMCRNSSKDYAEFADLVESMETHIAAVVLAEMDRYYSGERLGSQWVATQLVRRLADPHPSDDDEWSTAEAESDWAHVRQRCLSVAVAMLEEAR</sequence>
<dbReference type="InterPro" id="IPR000731">
    <property type="entry name" value="SSD"/>
</dbReference>
<evidence type="ECO:0000313" key="9">
    <source>
        <dbReference type="EMBL" id="BBZ26183.1"/>
    </source>
</evidence>
<dbReference type="InterPro" id="IPR004869">
    <property type="entry name" value="MMPL_dom"/>
</dbReference>
<evidence type="ECO:0000256" key="3">
    <source>
        <dbReference type="ARBA" id="ARBA00022692"/>
    </source>
</evidence>
<accession>A0A7I7XB60</accession>
<dbReference type="PANTHER" id="PTHR33406">
    <property type="entry name" value="MEMBRANE PROTEIN MJ1562-RELATED"/>
    <property type="match status" value="1"/>
</dbReference>
<evidence type="ECO:0000256" key="5">
    <source>
        <dbReference type="ARBA" id="ARBA00023136"/>
    </source>
</evidence>
<feature type="transmembrane region" description="Helical" evidence="7">
    <location>
        <begin position="183"/>
        <end position="201"/>
    </location>
</feature>
<dbReference type="PROSITE" id="PS50156">
    <property type="entry name" value="SSD"/>
    <property type="match status" value="1"/>
</dbReference>
<dbReference type="Gene3D" id="1.20.1640.10">
    <property type="entry name" value="Multidrug efflux transporter AcrB transmembrane domain"/>
    <property type="match status" value="2"/>
</dbReference>
<gene>
    <name evidence="9" type="primary">mmpL11</name>
    <name evidence="9" type="ORF">MMAD_04780</name>
</gene>
<feature type="compositionally biased region" description="Low complexity" evidence="6">
    <location>
        <begin position="804"/>
        <end position="816"/>
    </location>
</feature>
<dbReference type="RefSeq" id="WP_163732017.1">
    <property type="nucleotide sequence ID" value="NZ_AP022610.1"/>
</dbReference>
<evidence type="ECO:0000313" key="10">
    <source>
        <dbReference type="Proteomes" id="UP000466517"/>
    </source>
</evidence>
<feature type="transmembrane region" description="Helical" evidence="7">
    <location>
        <begin position="596"/>
        <end position="616"/>
    </location>
</feature>
<evidence type="ECO:0000256" key="1">
    <source>
        <dbReference type="ARBA" id="ARBA00004651"/>
    </source>
</evidence>
<feature type="transmembrane region" description="Helical" evidence="7">
    <location>
        <begin position="683"/>
        <end position="703"/>
    </location>
</feature>
<keyword evidence="2" id="KW-1003">Cell membrane</keyword>